<accession>A0ABQ8UEL2</accession>
<dbReference type="PANTHER" id="PTHR47959">
    <property type="entry name" value="ATP-DEPENDENT RNA HELICASE RHLE-RELATED"/>
    <property type="match status" value="1"/>
</dbReference>
<dbReference type="Pfam" id="PF00270">
    <property type="entry name" value="DEAD"/>
    <property type="match status" value="1"/>
</dbReference>
<dbReference type="InterPro" id="IPR050079">
    <property type="entry name" value="DEAD_box_RNA_helicase"/>
</dbReference>
<protein>
    <submittedName>
        <fullName evidence="9">ATP-dependent RNA helicase DDX51</fullName>
    </submittedName>
</protein>
<keyword evidence="1 5" id="KW-0547">Nucleotide-binding</keyword>
<evidence type="ECO:0000256" key="3">
    <source>
        <dbReference type="ARBA" id="ARBA00022806"/>
    </source>
</evidence>
<dbReference type="Pfam" id="PF00271">
    <property type="entry name" value="Helicase_C"/>
    <property type="match status" value="1"/>
</dbReference>
<name>A0ABQ8UEL2_9EUKA</name>
<proteinExistence type="inferred from homology"/>
<dbReference type="EMBL" id="JAPMOS010000041">
    <property type="protein sequence ID" value="KAJ4457693.1"/>
    <property type="molecule type" value="Genomic_DNA"/>
</dbReference>
<dbReference type="Proteomes" id="UP001141327">
    <property type="component" value="Unassembled WGS sequence"/>
</dbReference>
<evidence type="ECO:0000256" key="6">
    <source>
        <dbReference type="SAM" id="MobiDB-lite"/>
    </source>
</evidence>
<keyword evidence="10" id="KW-1185">Reference proteome</keyword>
<gene>
    <name evidence="9" type="ORF">PAPYR_6719</name>
</gene>
<dbReference type="SMART" id="SM00487">
    <property type="entry name" value="DEXDc"/>
    <property type="match status" value="1"/>
</dbReference>
<feature type="domain" description="Helicase C-terminal" evidence="8">
    <location>
        <begin position="353"/>
        <end position="498"/>
    </location>
</feature>
<dbReference type="InterPro" id="IPR011545">
    <property type="entry name" value="DEAD/DEAH_box_helicase_dom"/>
</dbReference>
<feature type="compositionally biased region" description="Basic and acidic residues" evidence="6">
    <location>
        <begin position="518"/>
        <end position="527"/>
    </location>
</feature>
<keyword evidence="2 5" id="KW-0378">Hydrolase</keyword>
<dbReference type="SMART" id="SM00490">
    <property type="entry name" value="HELICc"/>
    <property type="match status" value="1"/>
</dbReference>
<keyword evidence="4 5" id="KW-0067">ATP-binding</keyword>
<dbReference type="PANTHER" id="PTHR47959:SF1">
    <property type="entry name" value="ATP-DEPENDENT RNA HELICASE DBPA"/>
    <property type="match status" value="1"/>
</dbReference>
<dbReference type="InterPro" id="IPR027417">
    <property type="entry name" value="P-loop_NTPase"/>
</dbReference>
<evidence type="ECO:0000256" key="5">
    <source>
        <dbReference type="RuleBase" id="RU000492"/>
    </source>
</evidence>
<keyword evidence="3 5" id="KW-0347">Helicase</keyword>
<evidence type="ECO:0000313" key="10">
    <source>
        <dbReference type="Proteomes" id="UP001141327"/>
    </source>
</evidence>
<feature type="compositionally biased region" description="Basic and acidic residues" evidence="6">
    <location>
        <begin position="605"/>
        <end position="623"/>
    </location>
</feature>
<dbReference type="PROSITE" id="PS51194">
    <property type="entry name" value="HELICASE_CTER"/>
    <property type="match status" value="1"/>
</dbReference>
<reference evidence="9" key="1">
    <citation type="journal article" date="2022" name="bioRxiv">
        <title>Genomics of Preaxostyla Flagellates Illuminates Evolutionary Transitions and the Path Towards Mitochondrial Loss.</title>
        <authorList>
            <person name="Novak L.V.F."/>
            <person name="Treitli S.C."/>
            <person name="Pyrih J."/>
            <person name="Halakuc P."/>
            <person name="Pipaliya S.V."/>
            <person name="Vacek V."/>
            <person name="Brzon O."/>
            <person name="Soukal P."/>
            <person name="Eme L."/>
            <person name="Dacks J.B."/>
            <person name="Karnkowska A."/>
            <person name="Elias M."/>
            <person name="Hampl V."/>
        </authorList>
    </citation>
    <scope>NUCLEOTIDE SEQUENCE</scope>
    <source>
        <strain evidence="9">RCP-MX</strain>
    </source>
</reference>
<dbReference type="InterPro" id="IPR001650">
    <property type="entry name" value="Helicase_C-like"/>
</dbReference>
<dbReference type="CDD" id="cd17956">
    <property type="entry name" value="DEADc_DDX51"/>
    <property type="match status" value="1"/>
</dbReference>
<organism evidence="9 10">
    <name type="scientific">Paratrimastix pyriformis</name>
    <dbReference type="NCBI Taxonomy" id="342808"/>
    <lineage>
        <taxon>Eukaryota</taxon>
        <taxon>Metamonada</taxon>
        <taxon>Preaxostyla</taxon>
        <taxon>Paratrimastigidae</taxon>
        <taxon>Paratrimastix</taxon>
    </lineage>
</organism>
<evidence type="ECO:0000313" key="9">
    <source>
        <dbReference type="EMBL" id="KAJ4457693.1"/>
    </source>
</evidence>
<evidence type="ECO:0000259" key="7">
    <source>
        <dbReference type="PROSITE" id="PS51192"/>
    </source>
</evidence>
<dbReference type="PROSITE" id="PS51192">
    <property type="entry name" value="HELICASE_ATP_BIND_1"/>
    <property type="match status" value="1"/>
</dbReference>
<comment type="caution">
    <text evidence="9">The sequence shown here is derived from an EMBL/GenBank/DDBJ whole genome shotgun (WGS) entry which is preliminary data.</text>
</comment>
<dbReference type="InterPro" id="IPR000629">
    <property type="entry name" value="RNA-helicase_DEAD-box_CS"/>
</dbReference>
<feature type="domain" description="Helicase ATP-binding" evidence="7">
    <location>
        <begin position="53"/>
        <end position="292"/>
    </location>
</feature>
<dbReference type="GO" id="GO:0004386">
    <property type="term" value="F:helicase activity"/>
    <property type="evidence" value="ECO:0007669"/>
    <property type="project" value="UniProtKB-KW"/>
</dbReference>
<feature type="compositionally biased region" description="Acidic residues" evidence="6">
    <location>
        <begin position="561"/>
        <end position="579"/>
    </location>
</feature>
<dbReference type="SUPFAM" id="SSF52540">
    <property type="entry name" value="P-loop containing nucleoside triphosphate hydrolases"/>
    <property type="match status" value="1"/>
</dbReference>
<feature type="compositionally biased region" description="Acidic residues" evidence="6">
    <location>
        <begin position="591"/>
        <end position="604"/>
    </location>
</feature>
<sequence>MSTNRVVIDPSLPLIPIDSLNLSPIICDVLKNAFKISTFFAVQQQVIPAILCGHLWGSWGDVCVSAPTGSGKTLAYVLPIVQSLSERVVPHLRALVLVPTRELAEQALSVFEPFCKALGLRLEGAVGAHPFPREQERILGGPFLDEVDILVATPGRLVDHLTHTPGFSLHHLQFLVVDEADRLLGQAYYGWTEALHKALLPQHDPHIAAGTPGASDPEATATTAIRTEPPLGSDDYLGWAIPPRDLSVCPIGSGHATIPDFDPPLRKLLFSATLTSNPQKLARLRLRAPLVFTASAAKHYALPATLKEHMVVCTAGEKPLALLHLLRSVFPQAAPRATITPVESTATPLPTISTPPAAAVMQVLCFTKSIEAAHRLHRLLQLFGVPSAEFNSQLTRDERQDIAKRLREGALSVVVSSDAMARGIDVGVGGVTHVVNYDVPSFITTYVHRAGRTARAGKEGSVYTLLRKEEVFHFKEILKKADQRKKPAEVKLKRTHFEPLVARYERALEALGALVSSERRGELKPTDPVDALPPDAASAGVPATHPESAAAPGVPAADQLIEADEAAGEEEVEEPEEQETPAPEIVKEAGQDEEEEEEDEEEEKELTMAEEMERQLAEAKEDITGGDADGADQ</sequence>
<dbReference type="Gene3D" id="3.40.50.300">
    <property type="entry name" value="P-loop containing nucleotide triphosphate hydrolases"/>
    <property type="match status" value="2"/>
</dbReference>
<evidence type="ECO:0000259" key="8">
    <source>
        <dbReference type="PROSITE" id="PS51194"/>
    </source>
</evidence>
<evidence type="ECO:0000256" key="1">
    <source>
        <dbReference type="ARBA" id="ARBA00022741"/>
    </source>
</evidence>
<evidence type="ECO:0000256" key="4">
    <source>
        <dbReference type="ARBA" id="ARBA00022840"/>
    </source>
</evidence>
<evidence type="ECO:0000256" key="2">
    <source>
        <dbReference type="ARBA" id="ARBA00022801"/>
    </source>
</evidence>
<comment type="similarity">
    <text evidence="5">Belongs to the DEAD box helicase family.</text>
</comment>
<dbReference type="PROSITE" id="PS00039">
    <property type="entry name" value="DEAD_ATP_HELICASE"/>
    <property type="match status" value="1"/>
</dbReference>
<dbReference type="InterPro" id="IPR014001">
    <property type="entry name" value="Helicase_ATP-bd"/>
</dbReference>
<dbReference type="CDD" id="cd18787">
    <property type="entry name" value="SF2_C_DEAD"/>
    <property type="match status" value="1"/>
</dbReference>
<feature type="region of interest" description="Disordered" evidence="6">
    <location>
        <begin position="518"/>
        <end position="633"/>
    </location>
</feature>